<dbReference type="InterPro" id="IPR038352">
    <property type="entry name" value="Imelysin_sf"/>
</dbReference>
<evidence type="ECO:0000313" key="10">
    <source>
        <dbReference type="Proteomes" id="UP001255185"/>
    </source>
</evidence>
<dbReference type="InterPro" id="IPR036909">
    <property type="entry name" value="Cyt_c-like_dom_sf"/>
</dbReference>
<proteinExistence type="predicted"/>
<dbReference type="InterPro" id="IPR009056">
    <property type="entry name" value="Cyt_c-like_dom"/>
</dbReference>
<dbReference type="RefSeq" id="WP_310023564.1">
    <property type="nucleotide sequence ID" value="NZ_JAVDVI010000001.1"/>
</dbReference>
<keyword evidence="9" id="KW-0575">Peroxidase</keyword>
<feature type="domain" description="Cytochrome c" evidence="8">
    <location>
        <begin position="467"/>
        <end position="613"/>
    </location>
</feature>
<dbReference type="Gene3D" id="1.20.1420.20">
    <property type="entry name" value="M75 peptidase, HXXE motif"/>
    <property type="match status" value="1"/>
</dbReference>
<comment type="caution">
    <text evidence="9">The sequence shown here is derived from an EMBL/GenBank/DDBJ whole genome shotgun (WGS) entry which is preliminary data.</text>
</comment>
<evidence type="ECO:0000256" key="1">
    <source>
        <dbReference type="ARBA" id="ARBA00004196"/>
    </source>
</evidence>
<keyword evidence="10" id="KW-1185">Reference proteome</keyword>
<dbReference type="PANTHER" id="PTHR30600">
    <property type="entry name" value="CYTOCHROME C PEROXIDASE-RELATED"/>
    <property type="match status" value="1"/>
</dbReference>
<keyword evidence="6 7" id="KW-0408">Iron</keyword>
<keyword evidence="5 9" id="KW-0560">Oxidoreductase</keyword>
<dbReference type="GO" id="GO:0004130">
    <property type="term" value="F:cytochrome-c peroxidase activity"/>
    <property type="evidence" value="ECO:0007669"/>
    <property type="project" value="UniProtKB-EC"/>
</dbReference>
<evidence type="ECO:0000259" key="8">
    <source>
        <dbReference type="PROSITE" id="PS51007"/>
    </source>
</evidence>
<dbReference type="EC" id="1.11.1.5" evidence="9"/>
<accession>A0ABU1TJK9</accession>
<dbReference type="EMBL" id="JAVDVI010000001">
    <property type="protein sequence ID" value="MDR6966114.1"/>
    <property type="molecule type" value="Genomic_DNA"/>
</dbReference>
<sequence>MFTPYLKIKSLSFGLIGSLVTLAFFSFASESSYRDIPLKVNQQLLEKYADELNTSVKHFDNVADAFQLGKIPLDSLQNALSSTRLHYKKIEFILAFYYPEYVKEHLNGAPLLFIKKGTSPMVLEPEGLQVLDELVFSDEAKASKVQISALAKRLTSNYGLLCESIHKKKPTGNWQIKAMRLELVRIFTLGITGFDTPGSLNALPEATASMQGMLEFLNQSETNSTAIKDCELLFTQAIDVLKKANSFEAFDRLAFLKSYIDPLYAKLGALDGEASPEFLTSTSAWNSKSTSIFSDDFLDPYFFTDLKREEDSDALRALGKQLFYDPIISGDQKMSCATCHDPKKAFTDGNARSLSNLQGKTVLRNAPTLLNAVYADRFFYDLRAFTLEQQAEHVIFNTSEFNTAYAEILQKLNGIPEYSNQFKKLFGEKKINRDQFSKALASYVLSLNSFNSTFDQFIRNEINTLPEEVRNGFNLFMGKANCGTCHFAPTFSGLVPPFYNENESEILGVLNHPKDAVVKLDADKGRFDNQIFSEKAPIYEHSFKTTTVRNVGFTAPYFHNGAYKTLDEVVDFYNKGGGEGVGLSVYNQTLSPDPLDLNEKEIKDLIAFMKSLDDLKAIDQNRY</sequence>
<evidence type="ECO:0000256" key="4">
    <source>
        <dbReference type="ARBA" id="ARBA00022729"/>
    </source>
</evidence>
<name>A0ABU1TJK9_9FLAO</name>
<dbReference type="InterPro" id="IPR004852">
    <property type="entry name" value="Di-haem_cyt_c_peroxidsae"/>
</dbReference>
<evidence type="ECO:0000256" key="2">
    <source>
        <dbReference type="ARBA" id="ARBA00022617"/>
    </source>
</evidence>
<evidence type="ECO:0000256" key="6">
    <source>
        <dbReference type="ARBA" id="ARBA00023004"/>
    </source>
</evidence>
<evidence type="ECO:0000256" key="5">
    <source>
        <dbReference type="ARBA" id="ARBA00023002"/>
    </source>
</evidence>
<evidence type="ECO:0000256" key="7">
    <source>
        <dbReference type="PROSITE-ProRule" id="PRU00433"/>
    </source>
</evidence>
<evidence type="ECO:0000313" key="9">
    <source>
        <dbReference type="EMBL" id="MDR6966114.1"/>
    </source>
</evidence>
<comment type="subcellular location">
    <subcellularLocation>
        <location evidence="1">Cell envelope</location>
    </subcellularLocation>
</comment>
<dbReference type="PROSITE" id="PS51007">
    <property type="entry name" value="CYTC"/>
    <property type="match status" value="1"/>
</dbReference>
<evidence type="ECO:0000256" key="3">
    <source>
        <dbReference type="ARBA" id="ARBA00022723"/>
    </source>
</evidence>
<dbReference type="Proteomes" id="UP001255185">
    <property type="component" value="Unassembled WGS sequence"/>
</dbReference>
<dbReference type="Pfam" id="PF03150">
    <property type="entry name" value="CCP_MauG"/>
    <property type="match status" value="1"/>
</dbReference>
<dbReference type="PANTHER" id="PTHR30600:SF10">
    <property type="entry name" value="BLL6722 PROTEIN"/>
    <property type="match status" value="1"/>
</dbReference>
<keyword evidence="2 7" id="KW-0349">Heme</keyword>
<reference evidence="9 10" key="1">
    <citation type="submission" date="2023-07" db="EMBL/GenBank/DDBJ databases">
        <title>Sorghum-associated microbial communities from plants grown in Nebraska, USA.</title>
        <authorList>
            <person name="Schachtman D."/>
        </authorList>
    </citation>
    <scope>NUCLEOTIDE SEQUENCE [LARGE SCALE GENOMIC DNA]</scope>
    <source>
        <strain evidence="9 10">3773</strain>
    </source>
</reference>
<gene>
    <name evidence="9" type="ORF">J2X31_000107</name>
</gene>
<dbReference type="SUPFAM" id="SSF46626">
    <property type="entry name" value="Cytochrome c"/>
    <property type="match status" value="2"/>
</dbReference>
<organism evidence="9 10">
    <name type="scientific">Flavobacterium arsenatis</name>
    <dbReference type="NCBI Taxonomy" id="1484332"/>
    <lineage>
        <taxon>Bacteria</taxon>
        <taxon>Pseudomonadati</taxon>
        <taxon>Bacteroidota</taxon>
        <taxon>Flavobacteriia</taxon>
        <taxon>Flavobacteriales</taxon>
        <taxon>Flavobacteriaceae</taxon>
        <taxon>Flavobacterium</taxon>
    </lineage>
</organism>
<protein>
    <submittedName>
        <fullName evidence="9">Cytochrome c peroxidase</fullName>
        <ecNumber evidence="9">1.11.1.5</ecNumber>
    </submittedName>
</protein>
<dbReference type="Gene3D" id="1.10.760.10">
    <property type="entry name" value="Cytochrome c-like domain"/>
    <property type="match status" value="2"/>
</dbReference>
<keyword evidence="3 7" id="KW-0479">Metal-binding</keyword>
<keyword evidence="4" id="KW-0732">Signal</keyword>
<dbReference type="InterPro" id="IPR051395">
    <property type="entry name" value="Cytochrome_c_Peroxidase/MauG"/>
</dbReference>